<feature type="chain" id="PRO_5014610987" evidence="1">
    <location>
        <begin position="21"/>
        <end position="174"/>
    </location>
</feature>
<sequence>MKLIASLILFSLAWGSTSLAWSQVGTPFSMQSFKPFLERNYNTLLGWKGQPVSLDDPHLYLYESQTNRVVAEIEFGLTGQKIEQMLLKIPKAYEQFGFVEHQELRWFLVLASKAQITPADVKRAFQFQKKCRTQEYRMGLNPELYLTVLSDYQTTYLRVALKGAAQAPQLGACR</sequence>
<comment type="caution">
    <text evidence="2">The sequence shown here is derived from an EMBL/GenBank/DDBJ whole genome shotgun (WGS) entry which is preliminary data.</text>
</comment>
<reference evidence="2 3" key="1">
    <citation type="submission" date="2017-09" db="EMBL/GenBank/DDBJ databases">
        <title>Depth-based differentiation of microbial function through sediment-hosted aquifers and enrichment of novel symbionts in the deep terrestrial subsurface.</title>
        <authorList>
            <person name="Probst A.J."/>
            <person name="Ladd B."/>
            <person name="Jarett J.K."/>
            <person name="Geller-Mcgrath D.E."/>
            <person name="Sieber C.M."/>
            <person name="Emerson J.B."/>
            <person name="Anantharaman K."/>
            <person name="Thomas B.C."/>
            <person name="Malmstrom R."/>
            <person name="Stieglmeier M."/>
            <person name="Klingl A."/>
            <person name="Woyke T."/>
            <person name="Ryan C.M."/>
            <person name="Banfield J.F."/>
        </authorList>
    </citation>
    <scope>NUCLEOTIDE SEQUENCE [LARGE SCALE GENOMIC DNA]</scope>
    <source>
        <strain evidence="2">CG17_big_fil_post_rev_8_21_14_2_50_48_46</strain>
    </source>
</reference>
<dbReference type="Proteomes" id="UP000231019">
    <property type="component" value="Unassembled WGS sequence"/>
</dbReference>
<name>A0A2M7G325_9BACT</name>
<protein>
    <submittedName>
        <fullName evidence="2">Uncharacterized protein</fullName>
    </submittedName>
</protein>
<evidence type="ECO:0000256" key="1">
    <source>
        <dbReference type="SAM" id="SignalP"/>
    </source>
</evidence>
<feature type="signal peptide" evidence="1">
    <location>
        <begin position="1"/>
        <end position="20"/>
    </location>
</feature>
<dbReference type="AlphaFoldDB" id="A0A2M7G325"/>
<organism evidence="2 3">
    <name type="scientific">bacterium (Candidatus Blackallbacteria) CG17_big_fil_post_rev_8_21_14_2_50_48_46</name>
    <dbReference type="NCBI Taxonomy" id="2014261"/>
    <lineage>
        <taxon>Bacteria</taxon>
        <taxon>Candidatus Blackallbacteria</taxon>
    </lineage>
</organism>
<evidence type="ECO:0000313" key="3">
    <source>
        <dbReference type="Proteomes" id="UP000231019"/>
    </source>
</evidence>
<keyword evidence="1" id="KW-0732">Signal</keyword>
<gene>
    <name evidence="2" type="ORF">COW36_13910</name>
</gene>
<dbReference type="EMBL" id="PFFQ01000039">
    <property type="protein sequence ID" value="PIW16222.1"/>
    <property type="molecule type" value="Genomic_DNA"/>
</dbReference>
<evidence type="ECO:0000313" key="2">
    <source>
        <dbReference type="EMBL" id="PIW16222.1"/>
    </source>
</evidence>
<proteinExistence type="predicted"/>
<accession>A0A2M7G325</accession>